<dbReference type="InterPro" id="IPR027417">
    <property type="entry name" value="P-loop_NTPase"/>
</dbReference>
<evidence type="ECO:0000313" key="3">
    <source>
        <dbReference type="EMBL" id="QBZ65726.1"/>
    </source>
</evidence>
<dbReference type="InterPro" id="IPR010730">
    <property type="entry name" value="HET"/>
</dbReference>
<dbReference type="NCBIfam" id="NF040586">
    <property type="entry name" value="FxSxx_TPR"/>
    <property type="match status" value="1"/>
</dbReference>
<dbReference type="InterPro" id="IPR019734">
    <property type="entry name" value="TPR_rpt"/>
</dbReference>
<dbReference type="SUPFAM" id="SSF52540">
    <property type="entry name" value="P-loop containing nucleoside triphosphate hydrolases"/>
    <property type="match status" value="1"/>
</dbReference>
<protein>
    <submittedName>
        <fullName evidence="3">Uncharacterized protein</fullName>
    </submittedName>
</protein>
<dbReference type="PANTHER" id="PTHR46082:SF6">
    <property type="entry name" value="AAA+ ATPASE DOMAIN-CONTAINING PROTEIN-RELATED"/>
    <property type="match status" value="1"/>
</dbReference>
<dbReference type="Pfam" id="PF13374">
    <property type="entry name" value="TPR_10"/>
    <property type="match status" value="3"/>
</dbReference>
<accession>A0A4P7NUW3</accession>
<dbReference type="InterPro" id="IPR053137">
    <property type="entry name" value="NLR-like"/>
</dbReference>
<dbReference type="InterPro" id="IPR002182">
    <property type="entry name" value="NB-ARC"/>
</dbReference>
<dbReference type="PANTHER" id="PTHR46082">
    <property type="entry name" value="ATP/GTP-BINDING PROTEIN-RELATED"/>
    <property type="match status" value="1"/>
</dbReference>
<dbReference type="InterPro" id="IPR011990">
    <property type="entry name" value="TPR-like_helical_dom_sf"/>
</dbReference>
<dbReference type="Pfam" id="PF06985">
    <property type="entry name" value="HET"/>
    <property type="match status" value="1"/>
</dbReference>
<dbReference type="SMART" id="SM00028">
    <property type="entry name" value="TPR"/>
    <property type="match status" value="5"/>
</dbReference>
<dbReference type="Gene3D" id="3.40.50.300">
    <property type="entry name" value="P-loop containing nucleotide triphosphate hydrolases"/>
    <property type="match status" value="1"/>
</dbReference>
<dbReference type="Proteomes" id="UP000294847">
    <property type="component" value="Chromosome 7"/>
</dbReference>
<reference evidence="3 4" key="1">
    <citation type="journal article" date="2019" name="Mol. Biol. Evol.">
        <title>Blast fungal genomes show frequent chromosomal changes, gene gains and losses, and effector gene turnover.</title>
        <authorList>
            <person name="Gomez Luciano L.B."/>
            <person name="Jason Tsai I."/>
            <person name="Chuma I."/>
            <person name="Tosa Y."/>
            <person name="Chen Y.H."/>
            <person name="Li J.Y."/>
            <person name="Li M.Y."/>
            <person name="Jade Lu M.Y."/>
            <person name="Nakayashiki H."/>
            <person name="Li W.H."/>
        </authorList>
    </citation>
    <scope>NUCLEOTIDE SEQUENCE [LARGE SCALE GENOMIC DNA]</scope>
    <source>
        <strain evidence="3">MZ5-1-6</strain>
    </source>
</reference>
<dbReference type="Pfam" id="PF13424">
    <property type="entry name" value="TPR_12"/>
    <property type="match status" value="3"/>
</dbReference>
<organism evidence="3 4">
    <name type="scientific">Pyricularia oryzae</name>
    <name type="common">Rice blast fungus</name>
    <name type="synonym">Magnaporthe oryzae</name>
    <dbReference type="NCBI Taxonomy" id="318829"/>
    <lineage>
        <taxon>Eukaryota</taxon>
        <taxon>Fungi</taxon>
        <taxon>Dikarya</taxon>
        <taxon>Ascomycota</taxon>
        <taxon>Pezizomycotina</taxon>
        <taxon>Sordariomycetes</taxon>
        <taxon>Sordariomycetidae</taxon>
        <taxon>Magnaporthales</taxon>
        <taxon>Pyriculariaceae</taxon>
        <taxon>Pyricularia</taxon>
    </lineage>
</organism>
<evidence type="ECO:0000259" key="1">
    <source>
        <dbReference type="Pfam" id="PF00931"/>
    </source>
</evidence>
<feature type="domain" description="NB-ARC" evidence="1">
    <location>
        <begin position="281"/>
        <end position="460"/>
    </location>
</feature>
<dbReference type="Gene3D" id="1.25.40.10">
    <property type="entry name" value="Tetratricopeptide repeat domain"/>
    <property type="match status" value="2"/>
</dbReference>
<evidence type="ECO:0000259" key="2">
    <source>
        <dbReference type="Pfam" id="PF06985"/>
    </source>
</evidence>
<dbReference type="EMBL" id="CP034210">
    <property type="protein sequence ID" value="QBZ65726.1"/>
    <property type="molecule type" value="Genomic_DNA"/>
</dbReference>
<name>A0A4P7NUW3_PYROR</name>
<feature type="domain" description="Heterokaryon incompatibility" evidence="2">
    <location>
        <begin position="26"/>
        <end position="116"/>
    </location>
</feature>
<sequence>MRLLRMNNDGSFSLIEFNSSHNIPSFAILSHTWRGDHEPTLQDIKDSVANDSATRDLRPLDKLYFCGERIKKDKLQYFWVDTCCIDKSSSAELSEAINSMFSWYRRSNRCYVFLTDVSIPSENDDLNFRDNQLRRSRWFTRGWTLQELLAPPVVEFYSREGSLLGSKKSLEKLISEITGIPIAALRGTPLTFFPIKDKMSWAANRQTTREEDTVYSLLGIFDIHMPAMYGEGEEHALRRLQSEIEIHSRNSNRKDASTPHLPSKQWIVPFERNTRFTDRNSELDQLHSMLSSGDQFTKVAVSGLGGVGKTQLVLELLYRLKEKGEEFSAIWVQATTVESLDQGYHAVAEYLGISKSGDKDVNIKKLVQSFLSEESASPWILIFDNADDINMWTNKPDGEGQKLSSRLIDYIPKHKKGKVIFTTRDRRVAVKLANQNVIEVSKLAQSTAMQMLQNFLIRKELVTSRPDDAKAILAWLTHLPLAIAQAAAYINENGITLADYLTLVNCQEQDTIELLTEEFEDDARYSDMKNPIATTWLVSFQKIQQRDPLAADYMSFMACLDHKDIPQLLLPPGPSRKREIDSIGTLSAYSFIATRSEDGALDLHRLVHLVIRNWLRMEGFLADWTRKAVVRLEEVFPDHEHRNRTVWRVYLPHANCLLESNLIDNDNTSKINLKWKIALCYYSDGRYSEAETFLREVMEVRTRRLGPEHPDTLKCMAKLALTYHAQSRFQESKALGLRAFNTQSRILGEEDPETLSTMSHLAMTCSDLSQWKESEELELQALKLRKSVLGSEHPDTLVCMSNLVYLYNCQGWWERAELLGKETITARKKVLGVEHPDTLLSIGNLAHTYNNQGRYQDAEELLIQVVQARTQALGEDHPHTLSGMSNLAVSYHNQGRWDEAEALQGKVVVARKTLLGAEHFSTLTSMAHLSSTYQSQGRLSEAELLGSQVMELRKKVLGLEHHHTLASMSSLSSMYLEDAQLSKAEEIALNVLAIRVRVLGMRHHHSLSSMAHLAAIYKQQSRFTEAEDLEMQIIEAREKTES</sequence>
<dbReference type="PRINTS" id="PR00381">
    <property type="entry name" value="KINESINLIGHT"/>
</dbReference>
<dbReference type="Pfam" id="PF00931">
    <property type="entry name" value="NB-ARC"/>
    <property type="match status" value="1"/>
</dbReference>
<evidence type="ECO:0000313" key="4">
    <source>
        <dbReference type="Proteomes" id="UP000294847"/>
    </source>
</evidence>
<proteinExistence type="predicted"/>
<gene>
    <name evidence="3" type="ORF">PoMZ_12689</name>
</gene>
<dbReference type="GO" id="GO:0043531">
    <property type="term" value="F:ADP binding"/>
    <property type="evidence" value="ECO:0007669"/>
    <property type="project" value="InterPro"/>
</dbReference>
<dbReference type="AlphaFoldDB" id="A0A4P7NUW3"/>
<dbReference type="SUPFAM" id="SSF48452">
    <property type="entry name" value="TPR-like"/>
    <property type="match status" value="3"/>
</dbReference>